<feature type="coiled-coil region" evidence="1">
    <location>
        <begin position="58"/>
        <end position="110"/>
    </location>
</feature>
<evidence type="ECO:0000313" key="2">
    <source>
        <dbReference type="EMBL" id="CAK1254193.1"/>
    </source>
</evidence>
<evidence type="ECO:0000313" key="3">
    <source>
        <dbReference type="Proteomes" id="UP001314262"/>
    </source>
</evidence>
<keyword evidence="1" id="KW-0175">Coiled coil</keyword>
<reference evidence="2 3" key="1">
    <citation type="submission" date="2023-10" db="EMBL/GenBank/DDBJ databases">
        <authorList>
            <person name="Botero Cardona J."/>
        </authorList>
    </citation>
    <scope>NUCLEOTIDE SEQUENCE [LARGE SCALE GENOMIC DNA]</scope>
    <source>
        <strain evidence="2 3">R-53137</strain>
    </source>
</reference>
<dbReference type="Pfam" id="PF21983">
    <property type="entry name" value="NikA-like"/>
    <property type="match status" value="1"/>
</dbReference>
<accession>A0ABN9Z4Z2</accession>
<gene>
    <name evidence="2" type="ORF">R53137_KAKDMLNK_01543</name>
</gene>
<comment type="caution">
    <text evidence="2">The sequence shown here is derived from an EMBL/GenBank/DDBJ whole genome shotgun (WGS) entry which is preliminary data.</text>
</comment>
<dbReference type="Proteomes" id="UP001314262">
    <property type="component" value="Unassembled WGS sequence"/>
</dbReference>
<sequence length="115" mass="13557">MVLNTNRKRKKQKMVYLTEQENQLLNQRVQASQSPSFQNFALQMLLTGQVVHRDFSELKQLRFEVAKLGANVNQLARAAHVYRQVDAEVVDEMMTMFQEFKKELDDLQQQLLQKD</sequence>
<evidence type="ECO:0000256" key="1">
    <source>
        <dbReference type="SAM" id="Coils"/>
    </source>
</evidence>
<protein>
    <recommendedName>
        <fullName evidence="4">Bacterial mobilisation domain-containing protein</fullName>
    </recommendedName>
</protein>
<name>A0ABN9Z4Z2_9LACO</name>
<organism evidence="2 3">
    <name type="scientific">Fructobacillus tropaeoli</name>
    <dbReference type="NCBI Taxonomy" id="709323"/>
    <lineage>
        <taxon>Bacteria</taxon>
        <taxon>Bacillati</taxon>
        <taxon>Bacillota</taxon>
        <taxon>Bacilli</taxon>
        <taxon>Lactobacillales</taxon>
        <taxon>Lactobacillaceae</taxon>
        <taxon>Fructobacillus</taxon>
    </lineage>
</organism>
<dbReference type="EMBL" id="CAUZLT010000007">
    <property type="protein sequence ID" value="CAK1254193.1"/>
    <property type="molecule type" value="Genomic_DNA"/>
</dbReference>
<dbReference type="InterPro" id="IPR053842">
    <property type="entry name" value="NikA-like"/>
</dbReference>
<evidence type="ECO:0008006" key="4">
    <source>
        <dbReference type="Google" id="ProtNLM"/>
    </source>
</evidence>
<keyword evidence="3" id="KW-1185">Reference proteome</keyword>
<dbReference type="RefSeq" id="WP_421825060.1">
    <property type="nucleotide sequence ID" value="NZ_CAUZLT010000007.1"/>
</dbReference>
<proteinExistence type="predicted"/>